<dbReference type="GO" id="GO:0006508">
    <property type="term" value="P:proteolysis"/>
    <property type="evidence" value="ECO:0007669"/>
    <property type="project" value="UniProtKB-KW"/>
</dbReference>
<keyword evidence="2" id="KW-0378">Hydrolase</keyword>
<accession>A0ABR1SWV4</accession>
<dbReference type="Proteomes" id="UP001480595">
    <property type="component" value="Unassembled WGS sequence"/>
</dbReference>
<gene>
    <name evidence="2" type="ORF">PG994_014795</name>
</gene>
<evidence type="ECO:0000313" key="3">
    <source>
        <dbReference type="Proteomes" id="UP001480595"/>
    </source>
</evidence>
<dbReference type="EMBL" id="JAQQWL010000016">
    <property type="protein sequence ID" value="KAK8038028.1"/>
    <property type="molecule type" value="Genomic_DNA"/>
</dbReference>
<dbReference type="GeneID" id="92099267"/>
<keyword evidence="3" id="KW-1185">Reference proteome</keyword>
<comment type="caution">
    <text evidence="2">The sequence shown here is derived from an EMBL/GenBank/DDBJ whole genome shotgun (WGS) entry which is preliminary data.</text>
</comment>
<keyword evidence="2" id="KW-0645">Protease</keyword>
<feature type="region of interest" description="Disordered" evidence="1">
    <location>
        <begin position="1"/>
        <end position="31"/>
    </location>
</feature>
<keyword evidence="2" id="KW-0547">Nucleotide-binding</keyword>
<protein>
    <submittedName>
        <fullName evidence="2">ATP-dependent Clp protease ATP-binding protein subunit ClpB</fullName>
    </submittedName>
</protein>
<sequence>MYQRFIEPSEPVEEFDDRNPYLTDSAGHPGSQSRQIAYNDILYLCEKYRPLDSLERYDPSRDLSITGAQIPFL</sequence>
<keyword evidence="2" id="KW-0067">ATP-binding</keyword>
<proteinExistence type="predicted"/>
<dbReference type="GO" id="GO:0008233">
    <property type="term" value="F:peptidase activity"/>
    <property type="evidence" value="ECO:0007669"/>
    <property type="project" value="UniProtKB-KW"/>
</dbReference>
<dbReference type="GO" id="GO:0005524">
    <property type="term" value="F:ATP binding"/>
    <property type="evidence" value="ECO:0007669"/>
    <property type="project" value="UniProtKB-KW"/>
</dbReference>
<evidence type="ECO:0000313" key="2">
    <source>
        <dbReference type="EMBL" id="KAK8038028.1"/>
    </source>
</evidence>
<organism evidence="2 3">
    <name type="scientific">Apiospora phragmitis</name>
    <dbReference type="NCBI Taxonomy" id="2905665"/>
    <lineage>
        <taxon>Eukaryota</taxon>
        <taxon>Fungi</taxon>
        <taxon>Dikarya</taxon>
        <taxon>Ascomycota</taxon>
        <taxon>Pezizomycotina</taxon>
        <taxon>Sordariomycetes</taxon>
        <taxon>Xylariomycetidae</taxon>
        <taxon>Amphisphaeriales</taxon>
        <taxon>Apiosporaceae</taxon>
        <taxon>Apiospora</taxon>
    </lineage>
</organism>
<evidence type="ECO:0000256" key="1">
    <source>
        <dbReference type="SAM" id="MobiDB-lite"/>
    </source>
</evidence>
<name>A0ABR1SWV4_9PEZI</name>
<dbReference type="RefSeq" id="XP_066707880.1">
    <property type="nucleotide sequence ID" value="XM_066866204.1"/>
</dbReference>
<reference evidence="2 3" key="1">
    <citation type="submission" date="2023-01" db="EMBL/GenBank/DDBJ databases">
        <title>Analysis of 21 Apiospora genomes using comparative genomics revels a genus with tremendous synthesis potential of carbohydrate active enzymes and secondary metabolites.</title>
        <authorList>
            <person name="Sorensen T."/>
        </authorList>
    </citation>
    <scope>NUCLEOTIDE SEQUENCE [LARGE SCALE GENOMIC DNA]</scope>
    <source>
        <strain evidence="2 3">CBS 135458</strain>
    </source>
</reference>